<feature type="transmembrane region" description="Helical" evidence="7">
    <location>
        <begin position="16"/>
        <end position="35"/>
    </location>
</feature>
<dbReference type="EMBL" id="JADPIE010000002">
    <property type="protein sequence ID" value="MBF8436336.1"/>
    <property type="molecule type" value="Genomic_DNA"/>
</dbReference>
<sequence>MGDYIKIAWRNLNRNFVRTLIAILAIGVVVAIVVFSRGTIIGFGENSYGMYIDYQFGHARLINQEYEHRQSLLSLDYTVDGYEGVNINVMISELESLAEVDYLLPRLQFGAAYSGDNLFRMAGVGVDPEREEYHGVIESDLIAGRLPQSGNEIVAGAELLEELGYSHGDSITLMFSDLFQSLQGRTFEIVGVSETGFSELDRYLFYLPLETAQNILGLKDQVTELMVYIDSRDNSGLLQGALGAYISDKGIADIYAVVPWEEGNPMLELLLEFDSFWAIIYAGFILMGSVVVISTLKMIIRERKSEIGMMSALGLKNKDIMKIFIFEGSFIGVLGSLIGVLSGGFLTYYLSMNGLHVESYADTVAGTDMLVDTAFYPVHSFENLVISFLFGAVIVTIACLYPAWKASRLNPVEALKVDA</sequence>
<dbReference type="RefSeq" id="WP_270453163.1">
    <property type="nucleotide sequence ID" value="NZ_JADPIE010000002.1"/>
</dbReference>
<keyword evidence="3" id="KW-1003">Cell membrane</keyword>
<organism evidence="10 11">
    <name type="scientific">Halonatronomonas betaini</name>
    <dbReference type="NCBI Taxonomy" id="2778430"/>
    <lineage>
        <taxon>Bacteria</taxon>
        <taxon>Bacillati</taxon>
        <taxon>Bacillota</taxon>
        <taxon>Clostridia</taxon>
        <taxon>Halanaerobiales</taxon>
        <taxon>Halarsenatibacteraceae</taxon>
        <taxon>Halonatronomonas</taxon>
    </lineage>
</organism>
<reference evidence="10" key="1">
    <citation type="submission" date="2020-11" db="EMBL/GenBank/DDBJ databases">
        <title>Halonatronomonas betainensis gen. nov., sp. nov. a novel haloalkaliphilic representative of the family Halanaerobiacae capable of betaine degradation.</title>
        <authorList>
            <person name="Boltyanskaya Y."/>
            <person name="Kevbrin V."/>
            <person name="Detkova E."/>
            <person name="Grouzdev D.S."/>
            <person name="Koziaeva V."/>
            <person name="Zhilina T."/>
        </authorList>
    </citation>
    <scope>NUCLEOTIDE SEQUENCE</scope>
    <source>
        <strain evidence="10">Z-7014</strain>
    </source>
</reference>
<feature type="transmembrane region" description="Helical" evidence="7">
    <location>
        <begin position="321"/>
        <end position="350"/>
    </location>
</feature>
<evidence type="ECO:0000256" key="1">
    <source>
        <dbReference type="ARBA" id="ARBA00004651"/>
    </source>
</evidence>
<dbReference type="AlphaFoldDB" id="A0A931AUC8"/>
<evidence type="ECO:0000256" key="7">
    <source>
        <dbReference type="SAM" id="Phobius"/>
    </source>
</evidence>
<comment type="similarity">
    <text evidence="2">Belongs to the ABC-4 integral membrane protein family. LolC/E subfamily.</text>
</comment>
<comment type="subcellular location">
    <subcellularLocation>
        <location evidence="1">Cell membrane</location>
        <topology evidence="1">Multi-pass membrane protein</topology>
    </subcellularLocation>
</comment>
<name>A0A931AUC8_9FIRM</name>
<evidence type="ECO:0000259" key="8">
    <source>
        <dbReference type="Pfam" id="PF02687"/>
    </source>
</evidence>
<feature type="transmembrane region" description="Helical" evidence="7">
    <location>
        <begin position="276"/>
        <end position="300"/>
    </location>
</feature>
<dbReference type="InterPro" id="IPR003838">
    <property type="entry name" value="ABC3_permease_C"/>
</dbReference>
<feature type="transmembrane region" description="Helical" evidence="7">
    <location>
        <begin position="384"/>
        <end position="404"/>
    </location>
</feature>
<dbReference type="Pfam" id="PF02687">
    <property type="entry name" value="FtsX"/>
    <property type="match status" value="1"/>
</dbReference>
<dbReference type="GO" id="GO:0098797">
    <property type="term" value="C:plasma membrane protein complex"/>
    <property type="evidence" value="ECO:0007669"/>
    <property type="project" value="TreeGrafter"/>
</dbReference>
<dbReference type="InterPro" id="IPR025857">
    <property type="entry name" value="MacB_PCD"/>
</dbReference>
<accession>A0A931AUC8</accession>
<dbReference type="PANTHER" id="PTHR30489">
    <property type="entry name" value="LIPOPROTEIN-RELEASING SYSTEM TRANSMEMBRANE PROTEIN LOLE"/>
    <property type="match status" value="1"/>
</dbReference>
<evidence type="ECO:0000256" key="5">
    <source>
        <dbReference type="ARBA" id="ARBA00022989"/>
    </source>
</evidence>
<dbReference type="GO" id="GO:0044874">
    <property type="term" value="P:lipoprotein localization to outer membrane"/>
    <property type="evidence" value="ECO:0007669"/>
    <property type="project" value="TreeGrafter"/>
</dbReference>
<evidence type="ECO:0000259" key="9">
    <source>
        <dbReference type="Pfam" id="PF12704"/>
    </source>
</evidence>
<dbReference type="Proteomes" id="UP000621436">
    <property type="component" value="Unassembled WGS sequence"/>
</dbReference>
<evidence type="ECO:0000313" key="10">
    <source>
        <dbReference type="EMBL" id="MBF8436336.1"/>
    </source>
</evidence>
<evidence type="ECO:0000256" key="6">
    <source>
        <dbReference type="ARBA" id="ARBA00023136"/>
    </source>
</evidence>
<keyword evidence="4 7" id="KW-0812">Transmembrane</keyword>
<protein>
    <submittedName>
        <fullName evidence="10">ABC transporter permease</fullName>
    </submittedName>
</protein>
<dbReference type="PANTHER" id="PTHR30489:SF0">
    <property type="entry name" value="LIPOPROTEIN-RELEASING SYSTEM TRANSMEMBRANE PROTEIN LOLE"/>
    <property type="match status" value="1"/>
</dbReference>
<keyword evidence="5 7" id="KW-1133">Transmembrane helix</keyword>
<keyword evidence="6 7" id="KW-0472">Membrane</keyword>
<evidence type="ECO:0000256" key="3">
    <source>
        <dbReference type="ARBA" id="ARBA00022475"/>
    </source>
</evidence>
<dbReference type="InterPro" id="IPR051447">
    <property type="entry name" value="Lipoprotein-release_system"/>
</dbReference>
<evidence type="ECO:0000313" key="11">
    <source>
        <dbReference type="Proteomes" id="UP000621436"/>
    </source>
</evidence>
<comment type="caution">
    <text evidence="10">The sequence shown here is derived from an EMBL/GenBank/DDBJ whole genome shotgun (WGS) entry which is preliminary data.</text>
</comment>
<evidence type="ECO:0000256" key="2">
    <source>
        <dbReference type="ARBA" id="ARBA00005236"/>
    </source>
</evidence>
<dbReference type="Pfam" id="PF12704">
    <property type="entry name" value="MacB_PCD"/>
    <property type="match status" value="1"/>
</dbReference>
<feature type="domain" description="MacB-like periplasmic core" evidence="9">
    <location>
        <begin position="20"/>
        <end position="241"/>
    </location>
</feature>
<feature type="domain" description="ABC3 transporter permease C-terminal" evidence="8">
    <location>
        <begin position="279"/>
        <end position="411"/>
    </location>
</feature>
<evidence type="ECO:0000256" key="4">
    <source>
        <dbReference type="ARBA" id="ARBA00022692"/>
    </source>
</evidence>
<proteinExistence type="inferred from homology"/>
<keyword evidence="11" id="KW-1185">Reference proteome</keyword>
<gene>
    <name evidence="10" type="ORF">I0Q91_04525</name>
</gene>